<evidence type="ECO:0000313" key="3">
    <source>
        <dbReference type="Proteomes" id="UP000823388"/>
    </source>
</evidence>
<accession>A0A8T0PLH4</accession>
<dbReference type="Proteomes" id="UP000823388">
    <property type="component" value="Chromosome 8K"/>
</dbReference>
<dbReference type="EMBL" id="CM029051">
    <property type="protein sequence ID" value="KAG2562470.1"/>
    <property type="molecule type" value="Genomic_DNA"/>
</dbReference>
<keyword evidence="3" id="KW-1185">Reference proteome</keyword>
<organism evidence="2 3">
    <name type="scientific">Panicum virgatum</name>
    <name type="common">Blackwell switchgrass</name>
    <dbReference type="NCBI Taxonomy" id="38727"/>
    <lineage>
        <taxon>Eukaryota</taxon>
        <taxon>Viridiplantae</taxon>
        <taxon>Streptophyta</taxon>
        <taxon>Embryophyta</taxon>
        <taxon>Tracheophyta</taxon>
        <taxon>Spermatophyta</taxon>
        <taxon>Magnoliopsida</taxon>
        <taxon>Liliopsida</taxon>
        <taxon>Poales</taxon>
        <taxon>Poaceae</taxon>
        <taxon>PACMAD clade</taxon>
        <taxon>Panicoideae</taxon>
        <taxon>Panicodae</taxon>
        <taxon>Paniceae</taxon>
        <taxon>Panicinae</taxon>
        <taxon>Panicum</taxon>
        <taxon>Panicum sect. Hiantes</taxon>
    </lineage>
</organism>
<feature type="region of interest" description="Disordered" evidence="1">
    <location>
        <begin position="71"/>
        <end position="100"/>
    </location>
</feature>
<name>A0A8T0PLH4_PANVG</name>
<protein>
    <submittedName>
        <fullName evidence="2">Uncharacterized protein</fullName>
    </submittedName>
</protein>
<evidence type="ECO:0000313" key="2">
    <source>
        <dbReference type="EMBL" id="KAG2562470.1"/>
    </source>
</evidence>
<evidence type="ECO:0000256" key="1">
    <source>
        <dbReference type="SAM" id="MobiDB-lite"/>
    </source>
</evidence>
<proteinExistence type="predicted"/>
<sequence>MLVAPCIKCYDENTIQRLLLPIMGPMKIRQEESVLCFYYRIRIFKKNYLYVGGLSGCQVQGLQAESQIPTLQRKETASKNQPVTRQIGQGKQSASKNQQVTRQQIVSKILSVKDLLKECEVNEGEEGIFLER</sequence>
<reference evidence="2 3" key="1">
    <citation type="submission" date="2020-05" db="EMBL/GenBank/DDBJ databases">
        <title>WGS assembly of Panicum virgatum.</title>
        <authorList>
            <person name="Lovell J.T."/>
            <person name="Jenkins J."/>
            <person name="Shu S."/>
            <person name="Juenger T.E."/>
            <person name="Schmutz J."/>
        </authorList>
    </citation>
    <scope>NUCLEOTIDE SEQUENCE [LARGE SCALE GENOMIC DNA]</scope>
    <source>
        <strain evidence="3">cv. AP13</strain>
    </source>
</reference>
<dbReference type="AlphaFoldDB" id="A0A8T0PLH4"/>
<feature type="compositionally biased region" description="Polar residues" evidence="1">
    <location>
        <begin position="78"/>
        <end position="100"/>
    </location>
</feature>
<gene>
    <name evidence="2" type="ORF">PVAP13_8KG074603</name>
</gene>
<comment type="caution">
    <text evidence="2">The sequence shown here is derived from an EMBL/GenBank/DDBJ whole genome shotgun (WGS) entry which is preliminary data.</text>
</comment>